<dbReference type="Proteomes" id="UP001210261">
    <property type="component" value="Unassembled WGS sequence"/>
</dbReference>
<dbReference type="Gene3D" id="3.30.70.1320">
    <property type="entry name" value="Multidrug efflux transporter AcrB pore domain like"/>
    <property type="match status" value="1"/>
</dbReference>
<reference evidence="2 3" key="1">
    <citation type="submission" date="2023-01" db="EMBL/GenBank/DDBJ databases">
        <title>Description of Helicobacter ibis sp. nov. isolated from faecal droppings of black-faced ibis (Theristicus melanopis).</title>
        <authorList>
            <person name="Lopez-Cantillo M."/>
            <person name="Vidal-Veuthey B."/>
            <person name="Mella A."/>
            <person name="De La Haba R."/>
            <person name="Collado L."/>
        </authorList>
    </citation>
    <scope>NUCLEOTIDE SEQUENCE [LARGE SCALE GENOMIC DNA]</scope>
    <source>
        <strain evidence="2 3">A82</strain>
    </source>
</reference>
<feature type="transmembrane region" description="Helical" evidence="1">
    <location>
        <begin position="901"/>
        <end position="922"/>
    </location>
</feature>
<keyword evidence="1" id="KW-1133">Transmembrane helix</keyword>
<feature type="transmembrane region" description="Helical" evidence="1">
    <location>
        <begin position="848"/>
        <end position="868"/>
    </location>
</feature>
<feature type="transmembrane region" description="Helical" evidence="1">
    <location>
        <begin position="384"/>
        <end position="409"/>
    </location>
</feature>
<proteinExistence type="predicted"/>
<keyword evidence="3" id="KW-1185">Reference proteome</keyword>
<dbReference type="Gene3D" id="3.30.70.1430">
    <property type="entry name" value="Multidrug efflux transporter AcrB pore domain"/>
    <property type="match status" value="2"/>
</dbReference>
<protein>
    <submittedName>
        <fullName evidence="2">Efflux RND transporter permease subunit</fullName>
    </submittedName>
</protein>
<gene>
    <name evidence="2" type="ORF">PF021_06900</name>
</gene>
<feature type="transmembrane region" description="Helical" evidence="1">
    <location>
        <begin position="980"/>
        <end position="1001"/>
    </location>
</feature>
<dbReference type="RefSeq" id="WP_271021751.1">
    <property type="nucleotide sequence ID" value="NZ_JAQHXR010000004.1"/>
</dbReference>
<keyword evidence="1" id="KW-0812">Transmembrane</keyword>
<dbReference type="Gene3D" id="3.30.70.1440">
    <property type="entry name" value="Multidrug efflux transporter AcrB pore domain"/>
    <property type="match status" value="1"/>
</dbReference>
<dbReference type="SUPFAM" id="SSF82693">
    <property type="entry name" value="Multidrug efflux transporter AcrB pore domain, PN1, PN2, PC1 and PC2 subdomains"/>
    <property type="match status" value="3"/>
</dbReference>
<feature type="transmembrane region" description="Helical" evidence="1">
    <location>
        <begin position="332"/>
        <end position="351"/>
    </location>
</feature>
<feature type="transmembrane region" description="Helical" evidence="1">
    <location>
        <begin position="457"/>
        <end position="484"/>
    </location>
</feature>
<dbReference type="InterPro" id="IPR001036">
    <property type="entry name" value="Acrflvin-R"/>
</dbReference>
<dbReference type="Pfam" id="PF00873">
    <property type="entry name" value="ACR_tran"/>
    <property type="match status" value="1"/>
</dbReference>
<name>A0ABT4VFA5_9HELI</name>
<organism evidence="2 3">
    <name type="scientific">Helicobacter ibis</name>
    <dbReference type="NCBI Taxonomy" id="2962633"/>
    <lineage>
        <taxon>Bacteria</taxon>
        <taxon>Pseudomonadati</taxon>
        <taxon>Campylobacterota</taxon>
        <taxon>Epsilonproteobacteria</taxon>
        <taxon>Campylobacterales</taxon>
        <taxon>Helicobacteraceae</taxon>
        <taxon>Helicobacter</taxon>
    </lineage>
</organism>
<dbReference type="PANTHER" id="PTHR32063">
    <property type="match status" value="1"/>
</dbReference>
<evidence type="ECO:0000256" key="1">
    <source>
        <dbReference type="SAM" id="Phobius"/>
    </source>
</evidence>
<accession>A0ABT4VFA5</accession>
<feature type="transmembrane region" description="Helical" evidence="1">
    <location>
        <begin position="524"/>
        <end position="544"/>
    </location>
</feature>
<dbReference type="EMBL" id="JAQHXR010000004">
    <property type="protein sequence ID" value="MDA3969395.1"/>
    <property type="molecule type" value="Genomic_DNA"/>
</dbReference>
<evidence type="ECO:0000313" key="2">
    <source>
        <dbReference type="EMBL" id="MDA3969395.1"/>
    </source>
</evidence>
<dbReference type="Gene3D" id="3.30.2090.10">
    <property type="entry name" value="Multidrug efflux transporter AcrB TolC docking domain, DN and DC subdomains"/>
    <property type="match status" value="2"/>
</dbReference>
<dbReference type="InterPro" id="IPR027463">
    <property type="entry name" value="AcrB_DN_DC_subdom"/>
</dbReference>
<sequence>MKLAISRPILVFSFALILVFFGINALKNLSVSLYPNVDVPIITITTIYKGANAEIVESKVTEKIEEAISGIDELKKITSTSSDNVSIVVAEFELTKEIEIAANDVRDKISRLSLDNDIDSPIIEKYNVGGAPVVSLFISPKHKITNTKELLALNTYADLNIKPLLQRIKGVGSVNMVGFLEREIKIKPNNNALSKYNLTYTDIAQAINAQNIQLDGGKIISKDKEWKILSKSDKDKVEELANIVVANGIKLGDIAVILDSTKERRSFSSLADGEIQSEGILLELQKISGANEIEIKEGLLENLPFLRSISSDYDLTIVRDTTNYIQDTINSVSFDLFLGAFLAVFIVFVFLRNLSVTLIAALSLPISIMGAFACLYFFGMTLNLATMIAITLAIGIIIDDAIVVIENIYKKIEQGMERREAAYEGVKQISFALIAISCMLLSVFIPIANMSGVTGRFFVSFGLSLSASIIISYFVVISLIPMLSARIITTQKSRFYANTEKYFTNIEEFYSRILQVVLRNNWRVILLVFLAFVSSLLLISRLGVEFLPSEDKAEFDIRLVSKPGISMEKMQEESLEIQAYLDRLPEVEYSILNIGFTQERKVYEGKIYVKLTPYNKRDRGLQEIMESLREVYKPYSSKLDMDITLIEIPQISLGEDDSPFQMALYSFSDEKLQESLNRLESLMQSSGKYSDIHTDIKPKTPQIRLDIKQSVANEYGFSAKEIALAVSNAFSGEYAISYFKENGKEYDIVLLSTQKSNINDIRRLILRNKRGDIVFLEGLVDIQEIDSITSIKHYDRQKSIMVYSNLGNGISLGEATSYVENNTDSWLLDGVRYKIEGYAKYMQETNEAFIVAMSMAFILIYLILAALYESLLQPLIIITTLPLSFSGAFFALFISGESISLFSVMGLMLLMGLVGKNATLIIDVANEKIESGIEIAQAICEAGKERLRPILMTTIAMVFGMLPLALASGAGSGIKSPMGIAMIGGLVFSMILSLLIVPALFRVSYNLDRKLRNWYK</sequence>
<feature type="transmembrane region" description="Helical" evidence="1">
    <location>
        <begin position="429"/>
        <end position="451"/>
    </location>
</feature>
<feature type="transmembrane region" description="Helical" evidence="1">
    <location>
        <begin position="358"/>
        <end position="378"/>
    </location>
</feature>
<keyword evidence="1" id="KW-0472">Membrane</keyword>
<dbReference type="Gene3D" id="1.20.1640.10">
    <property type="entry name" value="Multidrug efflux transporter AcrB transmembrane domain"/>
    <property type="match status" value="2"/>
</dbReference>
<feature type="transmembrane region" description="Helical" evidence="1">
    <location>
        <begin position="950"/>
        <end position="974"/>
    </location>
</feature>
<comment type="caution">
    <text evidence="2">The sequence shown here is derived from an EMBL/GenBank/DDBJ whole genome shotgun (WGS) entry which is preliminary data.</text>
</comment>
<dbReference type="PANTHER" id="PTHR32063:SF0">
    <property type="entry name" value="SWARMING MOTILITY PROTEIN SWRC"/>
    <property type="match status" value="1"/>
</dbReference>
<dbReference type="SUPFAM" id="SSF82866">
    <property type="entry name" value="Multidrug efflux transporter AcrB transmembrane domain"/>
    <property type="match status" value="2"/>
</dbReference>
<dbReference type="PRINTS" id="PR00702">
    <property type="entry name" value="ACRIFLAVINRP"/>
</dbReference>
<feature type="transmembrane region" description="Helical" evidence="1">
    <location>
        <begin position="875"/>
        <end position="895"/>
    </location>
</feature>
<dbReference type="SUPFAM" id="SSF82714">
    <property type="entry name" value="Multidrug efflux transporter AcrB TolC docking domain, DN and DC subdomains"/>
    <property type="match status" value="2"/>
</dbReference>
<evidence type="ECO:0000313" key="3">
    <source>
        <dbReference type="Proteomes" id="UP001210261"/>
    </source>
</evidence>